<dbReference type="PROSITE" id="PS00232">
    <property type="entry name" value="CADHERIN_1"/>
    <property type="match status" value="4"/>
</dbReference>
<comment type="subcellular location">
    <subcellularLocation>
        <location evidence="1">Membrane</location>
    </subcellularLocation>
</comment>
<evidence type="ECO:0000313" key="11">
    <source>
        <dbReference type="EMBL" id="NWV55183.1"/>
    </source>
</evidence>
<feature type="domain" description="Cadherin" evidence="10">
    <location>
        <begin position="471"/>
        <end position="573"/>
    </location>
</feature>
<feature type="domain" description="Cadherin" evidence="10">
    <location>
        <begin position="154"/>
        <end position="257"/>
    </location>
</feature>
<evidence type="ECO:0000256" key="7">
    <source>
        <dbReference type="ARBA" id="ARBA00023136"/>
    </source>
</evidence>
<evidence type="ECO:0000256" key="1">
    <source>
        <dbReference type="ARBA" id="ARBA00004370"/>
    </source>
</evidence>
<sequence>LDRERAEVHRLVVEAWDGGSPRRRGRLRVSVRVLDENDNAPAFSRGEYRARLREDAPPGTAVCRLRATDPDLGANGEVRYAINRRQSDPDGYFTVEERSGVLRLRRPLDREARALHRLVVEAQDGGAQPEGGLSAQAFVRIEIEDINDNQPVFELDIYVTSISSHTQPGTEVINVVATDRDSGIFGIVIYEICSGDPHGSFSIDPQFGIIRTKKQLDHEAQSVVVLTVQSQLGNSPIYSSTQVSISVTDINDNPPVFLTKSNKVTISHTQPPGTAVYIAHAEDKDSGLNGAIKYSIASKQSNAFIIDPSLGVVNLTRTVFAEKQQEYTLHIAAEDGGSPPLTSLLTLTVVVEEHKVGPTLVFQSLVYQVEISEATSPGAHILQVQAHSLDPHSVTSNLMYSLEPSTDSIAFGISSDTGWIYLRKPLNYECAQMLSFRALVGTSEDENLRKNASTSIIVNVLDENDHSPMFMRESYFFEVEENPIPSGVVGTITAVDKDSGRNGQLSYFLLSDGKYFKMNSNTGEIINWAVLDREERAHHELRVLAMDAGWPRRSATAAVRISVRDRNDHAPRFPQGALRRQVLEGQPSGTLVTTIFAKDFDSGNNSVVIYSIEPG</sequence>
<evidence type="ECO:0000256" key="6">
    <source>
        <dbReference type="ARBA" id="ARBA00022989"/>
    </source>
</evidence>
<dbReference type="Pfam" id="PF00028">
    <property type="entry name" value="Cadherin"/>
    <property type="match status" value="5"/>
</dbReference>
<accession>A0A7K6FVZ0</accession>
<dbReference type="InterPro" id="IPR050971">
    <property type="entry name" value="Cadherin-domain_protein"/>
</dbReference>
<gene>
    <name evidence="11" type="primary">Dchs2_0</name>
    <name evidence="11" type="ORF">DAPCHR_R14277</name>
</gene>
<dbReference type="SMART" id="SM00112">
    <property type="entry name" value="CA"/>
    <property type="match status" value="5"/>
</dbReference>
<reference evidence="11 12" key="1">
    <citation type="submission" date="2019-09" db="EMBL/GenBank/DDBJ databases">
        <title>Bird 10,000 Genomes (B10K) Project - Family phase.</title>
        <authorList>
            <person name="Zhang G."/>
        </authorList>
    </citation>
    <scope>NUCLEOTIDE SEQUENCE [LARGE SCALE GENOMIC DNA]</scope>
    <source>
        <strain evidence="11">B10K-DU-029-47</strain>
        <tissue evidence="11">Heart</tissue>
    </source>
</reference>
<dbReference type="Proteomes" id="UP000557315">
    <property type="component" value="Unassembled WGS sequence"/>
</dbReference>
<evidence type="ECO:0000256" key="9">
    <source>
        <dbReference type="PROSITE-ProRule" id="PRU00043"/>
    </source>
</evidence>
<dbReference type="PANTHER" id="PTHR24025:SF28">
    <property type="entry name" value="PUTATIVE-RELATED"/>
    <property type="match status" value="1"/>
</dbReference>
<feature type="domain" description="Cadherin" evidence="10">
    <location>
        <begin position="1"/>
        <end position="43"/>
    </location>
</feature>
<dbReference type="InterPro" id="IPR002126">
    <property type="entry name" value="Cadherin-like_dom"/>
</dbReference>
<feature type="non-terminal residue" evidence="11">
    <location>
        <position position="1"/>
    </location>
</feature>
<protein>
    <submittedName>
        <fullName evidence="11">PCD23 protein</fullName>
    </submittedName>
</protein>
<comment type="caution">
    <text evidence="11">The sequence shown here is derived from an EMBL/GenBank/DDBJ whole genome shotgun (WGS) entry which is preliminary data.</text>
</comment>
<name>A0A7K6FVZ0_9CORV</name>
<dbReference type="PANTHER" id="PTHR24025">
    <property type="entry name" value="DESMOGLEIN FAMILY MEMBER"/>
    <property type="match status" value="1"/>
</dbReference>
<evidence type="ECO:0000256" key="4">
    <source>
        <dbReference type="ARBA" id="ARBA00022837"/>
    </source>
</evidence>
<evidence type="ECO:0000256" key="2">
    <source>
        <dbReference type="ARBA" id="ARBA00022692"/>
    </source>
</evidence>
<keyword evidence="5" id="KW-0130">Cell adhesion</keyword>
<evidence type="ECO:0000259" key="10">
    <source>
        <dbReference type="PROSITE" id="PS50268"/>
    </source>
</evidence>
<dbReference type="CDD" id="cd11304">
    <property type="entry name" value="Cadherin_repeat"/>
    <property type="match status" value="7"/>
</dbReference>
<dbReference type="GO" id="GO:0005886">
    <property type="term" value="C:plasma membrane"/>
    <property type="evidence" value="ECO:0007669"/>
    <property type="project" value="InterPro"/>
</dbReference>
<dbReference type="FunFam" id="2.60.40.60:FF:000211">
    <property type="entry name" value="Dachsous cadherin-related 2"/>
    <property type="match status" value="1"/>
</dbReference>
<keyword evidence="2" id="KW-0812">Transmembrane</keyword>
<dbReference type="Gene3D" id="2.60.40.60">
    <property type="entry name" value="Cadherins"/>
    <property type="match status" value="7"/>
</dbReference>
<keyword evidence="12" id="KW-1185">Reference proteome</keyword>
<evidence type="ECO:0000256" key="8">
    <source>
        <dbReference type="ARBA" id="ARBA00023180"/>
    </source>
</evidence>
<dbReference type="FunFam" id="2.60.40.60:FF:000035">
    <property type="entry name" value="Protocadherin Fat 3"/>
    <property type="match status" value="1"/>
</dbReference>
<feature type="domain" description="Cadherin" evidence="10">
    <location>
        <begin position="258"/>
        <end position="360"/>
    </location>
</feature>
<dbReference type="PRINTS" id="PR00205">
    <property type="entry name" value="CADHERIN"/>
</dbReference>
<evidence type="ECO:0000313" key="12">
    <source>
        <dbReference type="Proteomes" id="UP000557315"/>
    </source>
</evidence>
<keyword evidence="7" id="KW-0472">Membrane</keyword>
<dbReference type="GO" id="GO:0007156">
    <property type="term" value="P:homophilic cell adhesion via plasma membrane adhesion molecules"/>
    <property type="evidence" value="ECO:0007669"/>
    <property type="project" value="InterPro"/>
</dbReference>
<dbReference type="GO" id="GO:0005911">
    <property type="term" value="C:cell-cell junction"/>
    <property type="evidence" value="ECO:0007669"/>
    <property type="project" value="TreeGrafter"/>
</dbReference>
<dbReference type="PROSITE" id="PS50268">
    <property type="entry name" value="CADHERIN_2"/>
    <property type="match status" value="6"/>
</dbReference>
<feature type="non-terminal residue" evidence="11">
    <location>
        <position position="615"/>
    </location>
</feature>
<keyword evidence="8" id="KW-0325">Glycoprotein</keyword>
<keyword evidence="6" id="KW-1133">Transmembrane helix</keyword>
<feature type="domain" description="Cadherin" evidence="10">
    <location>
        <begin position="363"/>
        <end position="470"/>
    </location>
</feature>
<dbReference type="EMBL" id="VZRO01006722">
    <property type="protein sequence ID" value="NWV55183.1"/>
    <property type="molecule type" value="Genomic_DNA"/>
</dbReference>
<dbReference type="AlphaFoldDB" id="A0A7K6FVZ0"/>
<evidence type="ECO:0000256" key="5">
    <source>
        <dbReference type="ARBA" id="ARBA00022889"/>
    </source>
</evidence>
<proteinExistence type="predicted"/>
<dbReference type="GO" id="GO:0005509">
    <property type="term" value="F:calcium ion binding"/>
    <property type="evidence" value="ECO:0007669"/>
    <property type="project" value="UniProtKB-UniRule"/>
</dbReference>
<dbReference type="FunFam" id="2.60.40.60:FF:000020">
    <property type="entry name" value="Dachsous cadherin-related 1b"/>
    <property type="match status" value="3"/>
</dbReference>
<keyword evidence="3" id="KW-0677">Repeat</keyword>
<keyword evidence="4 9" id="KW-0106">Calcium</keyword>
<dbReference type="InterPro" id="IPR020894">
    <property type="entry name" value="Cadherin_CS"/>
</dbReference>
<dbReference type="SUPFAM" id="SSF49313">
    <property type="entry name" value="Cadherin-like"/>
    <property type="match status" value="7"/>
</dbReference>
<organism evidence="11 12">
    <name type="scientific">Daphoenositta chrysoptera</name>
    <name type="common">varied sittella</name>
    <dbReference type="NCBI Taxonomy" id="254528"/>
    <lineage>
        <taxon>Eukaryota</taxon>
        <taxon>Metazoa</taxon>
        <taxon>Chordata</taxon>
        <taxon>Craniata</taxon>
        <taxon>Vertebrata</taxon>
        <taxon>Euteleostomi</taxon>
        <taxon>Archelosauria</taxon>
        <taxon>Archosauria</taxon>
        <taxon>Dinosauria</taxon>
        <taxon>Saurischia</taxon>
        <taxon>Theropoda</taxon>
        <taxon>Coelurosauria</taxon>
        <taxon>Aves</taxon>
        <taxon>Neognathae</taxon>
        <taxon>Neoaves</taxon>
        <taxon>Telluraves</taxon>
        <taxon>Australaves</taxon>
        <taxon>Passeriformes</taxon>
        <taxon>Corvoidea</taxon>
        <taxon>Pachycephalidae</taxon>
        <taxon>Daphoenositta</taxon>
    </lineage>
</organism>
<feature type="domain" description="Cadherin" evidence="10">
    <location>
        <begin position="44"/>
        <end position="153"/>
    </location>
</feature>
<dbReference type="InterPro" id="IPR015919">
    <property type="entry name" value="Cadherin-like_sf"/>
</dbReference>
<evidence type="ECO:0000256" key="3">
    <source>
        <dbReference type="ARBA" id="ARBA00022737"/>
    </source>
</evidence>